<dbReference type="EMBL" id="MFKH01000010">
    <property type="protein sequence ID" value="OGG37505.1"/>
    <property type="molecule type" value="Genomic_DNA"/>
</dbReference>
<sequence length="73" mass="7937">MSQKHWWVIVAILILVVAGVWMVKLGSTLPSGEEEVPAADGDTTSEINEELQGINISDLEGEFQAVDEELQGL</sequence>
<name>A0A1F6BKR0_9BACT</name>
<feature type="transmembrane region" description="Helical" evidence="1">
    <location>
        <begin position="6"/>
        <end position="23"/>
    </location>
</feature>
<keyword evidence="1" id="KW-0812">Transmembrane</keyword>
<evidence type="ECO:0000313" key="3">
    <source>
        <dbReference type="Proteomes" id="UP000176273"/>
    </source>
</evidence>
<comment type="caution">
    <text evidence="2">The sequence shown here is derived from an EMBL/GenBank/DDBJ whole genome shotgun (WGS) entry which is preliminary data.</text>
</comment>
<accession>A0A1F6BKR0</accession>
<keyword evidence="1" id="KW-0472">Membrane</keyword>
<organism evidence="2 3">
    <name type="scientific">Candidatus Jorgensenbacteria bacterium GWA1_54_12</name>
    <dbReference type="NCBI Taxonomy" id="1798468"/>
    <lineage>
        <taxon>Bacteria</taxon>
        <taxon>Candidatus Joergenseniibacteriota</taxon>
    </lineage>
</organism>
<evidence type="ECO:0000313" key="2">
    <source>
        <dbReference type="EMBL" id="OGG37505.1"/>
    </source>
</evidence>
<dbReference type="AlphaFoldDB" id="A0A1F6BKR0"/>
<dbReference type="STRING" id="1798468.A2110_02895"/>
<evidence type="ECO:0000256" key="1">
    <source>
        <dbReference type="SAM" id="Phobius"/>
    </source>
</evidence>
<proteinExistence type="predicted"/>
<protein>
    <submittedName>
        <fullName evidence="2">Uncharacterized protein</fullName>
    </submittedName>
</protein>
<dbReference type="Proteomes" id="UP000176273">
    <property type="component" value="Unassembled WGS sequence"/>
</dbReference>
<gene>
    <name evidence="2" type="ORF">A2110_02895</name>
</gene>
<keyword evidence="1" id="KW-1133">Transmembrane helix</keyword>
<reference evidence="2 3" key="1">
    <citation type="journal article" date="2016" name="Nat. Commun.">
        <title>Thousands of microbial genomes shed light on interconnected biogeochemical processes in an aquifer system.</title>
        <authorList>
            <person name="Anantharaman K."/>
            <person name="Brown C.T."/>
            <person name="Hug L.A."/>
            <person name="Sharon I."/>
            <person name="Castelle C.J."/>
            <person name="Probst A.J."/>
            <person name="Thomas B.C."/>
            <person name="Singh A."/>
            <person name="Wilkins M.J."/>
            <person name="Karaoz U."/>
            <person name="Brodie E.L."/>
            <person name="Williams K.H."/>
            <person name="Hubbard S.S."/>
            <person name="Banfield J.F."/>
        </authorList>
    </citation>
    <scope>NUCLEOTIDE SEQUENCE [LARGE SCALE GENOMIC DNA]</scope>
</reference>